<dbReference type="GO" id="GO:0016740">
    <property type="term" value="F:transferase activity"/>
    <property type="evidence" value="ECO:0007669"/>
    <property type="project" value="UniProtKB-KW"/>
</dbReference>
<keyword evidence="1" id="KW-0732">Signal</keyword>
<gene>
    <name evidence="3" type="ORF">KL86DES1_20451</name>
</gene>
<feature type="domain" description="Peptidase C45 hydrolase" evidence="2">
    <location>
        <begin position="42"/>
        <end position="260"/>
    </location>
</feature>
<dbReference type="AlphaFoldDB" id="A0A212L4A9"/>
<accession>A0A212L4A9</accession>
<dbReference type="Pfam" id="PF03417">
    <property type="entry name" value="AAT"/>
    <property type="match status" value="1"/>
</dbReference>
<protein>
    <submittedName>
        <fullName evidence="3">Peptidase C45 acyl-coenzyme A:6-aminopenicillanic acid acyl-transferase</fullName>
    </submittedName>
</protein>
<dbReference type="EMBL" id="FMJC01000002">
    <property type="protein sequence ID" value="SCM72189.1"/>
    <property type="molecule type" value="Genomic_DNA"/>
</dbReference>
<evidence type="ECO:0000313" key="3">
    <source>
        <dbReference type="EMBL" id="SCM72189.1"/>
    </source>
</evidence>
<name>A0A212L4A9_9BACT</name>
<feature type="chain" id="PRO_5012307148" evidence="1">
    <location>
        <begin position="30"/>
        <end position="301"/>
    </location>
</feature>
<reference evidence="3" key="1">
    <citation type="submission" date="2016-08" db="EMBL/GenBank/DDBJ databases">
        <authorList>
            <person name="Seilhamer J.J."/>
        </authorList>
    </citation>
    <scope>NUCLEOTIDE SEQUENCE</scope>
    <source>
        <strain evidence="3">86-1</strain>
    </source>
</reference>
<feature type="signal peptide" evidence="1">
    <location>
        <begin position="1"/>
        <end position="29"/>
    </location>
</feature>
<sequence>MPRSLLRIILPPLMSVLVCFLLAAPPARACTLWAAAGDAVQGGGAIIVKNRDWTPGESQRIEIFRPAGGYAYAALMATREAQKSTGVQVEIDRPVAGVNEKGLTVVSAAASSLPRRDRQASTANHKLMAQILTLCASVDEVMALDPSRFRGPLFLMLADREKIALAEIGLEGMVAWRTQTNGVLYHTNHYLEPALQRFNRKLGESSHARYARIAHLLQTSPKPYTFDSLLAFTRDHVAGPDDSIMRTGSTPTSARTVAVFAVSLPGSGEAEVYVRLLQEGKPEHEETYKLDSLLTPAARGR</sequence>
<organism evidence="3">
    <name type="scientific">uncultured Desulfovibrio sp</name>
    <dbReference type="NCBI Taxonomy" id="167968"/>
    <lineage>
        <taxon>Bacteria</taxon>
        <taxon>Pseudomonadati</taxon>
        <taxon>Thermodesulfobacteriota</taxon>
        <taxon>Desulfovibrionia</taxon>
        <taxon>Desulfovibrionales</taxon>
        <taxon>Desulfovibrionaceae</taxon>
        <taxon>Desulfovibrio</taxon>
        <taxon>environmental samples</taxon>
    </lineage>
</organism>
<keyword evidence="3" id="KW-0808">Transferase</keyword>
<dbReference type="Gene3D" id="3.60.60.10">
    <property type="entry name" value="Penicillin V Acylase, Chain A"/>
    <property type="match status" value="1"/>
</dbReference>
<dbReference type="RefSeq" id="WP_179980090.1">
    <property type="nucleotide sequence ID" value="NZ_LT608333.1"/>
</dbReference>
<evidence type="ECO:0000256" key="1">
    <source>
        <dbReference type="SAM" id="SignalP"/>
    </source>
</evidence>
<evidence type="ECO:0000259" key="2">
    <source>
        <dbReference type="Pfam" id="PF03417"/>
    </source>
</evidence>
<dbReference type="InterPro" id="IPR005079">
    <property type="entry name" value="Peptidase_C45_hydrolase"/>
</dbReference>
<proteinExistence type="predicted"/>